<dbReference type="InterPro" id="IPR011044">
    <property type="entry name" value="Quino_amine_DH_bsu"/>
</dbReference>
<feature type="domain" description="DUF7507" evidence="8">
    <location>
        <begin position="969"/>
        <end position="1057"/>
    </location>
</feature>
<dbReference type="Pfam" id="PF21959">
    <property type="entry name" value="DUF6923"/>
    <property type="match status" value="1"/>
</dbReference>
<organism evidence="9 10">
    <name type="scientific">Cohnella herbarum</name>
    <dbReference type="NCBI Taxonomy" id="2728023"/>
    <lineage>
        <taxon>Bacteria</taxon>
        <taxon>Bacillati</taxon>
        <taxon>Bacillota</taxon>
        <taxon>Bacilli</taxon>
        <taxon>Bacillales</taxon>
        <taxon>Paenibacillaceae</taxon>
        <taxon>Cohnella</taxon>
    </lineage>
</organism>
<dbReference type="Gene3D" id="2.60.40.10">
    <property type="entry name" value="Immunoglobulins"/>
    <property type="match status" value="5"/>
</dbReference>
<evidence type="ECO:0000313" key="10">
    <source>
        <dbReference type="Proteomes" id="UP000502248"/>
    </source>
</evidence>
<feature type="domain" description="DUF6923" evidence="7">
    <location>
        <begin position="152"/>
        <end position="363"/>
    </location>
</feature>
<feature type="domain" description="SD-repeat containing protein B" evidence="5">
    <location>
        <begin position="5"/>
        <end position="66"/>
    </location>
</feature>
<feature type="domain" description="GEVED" evidence="6">
    <location>
        <begin position="464"/>
        <end position="556"/>
    </location>
</feature>
<accession>A0A7Z2ZKL2</accession>
<feature type="domain" description="DUF7507" evidence="8">
    <location>
        <begin position="562"/>
        <end position="650"/>
    </location>
</feature>
<dbReference type="Pfam" id="PF17210">
    <property type="entry name" value="SdrD_B"/>
    <property type="match status" value="1"/>
</dbReference>
<dbReference type="SUPFAM" id="SSF50969">
    <property type="entry name" value="YVTN repeat-like/Quinoprotein amine dehydrogenase"/>
    <property type="match status" value="1"/>
</dbReference>
<dbReference type="InterPro" id="IPR001434">
    <property type="entry name" value="OmcB-like_DUF11"/>
</dbReference>
<protein>
    <submittedName>
        <fullName evidence="9">DUF11 domain-containing protein</fullName>
    </submittedName>
</protein>
<name>A0A7Z2ZKL2_9BACL</name>
<dbReference type="Pfam" id="PF24346">
    <property type="entry name" value="DUF7507"/>
    <property type="match status" value="8"/>
</dbReference>
<dbReference type="NCBIfam" id="TIGR01451">
    <property type="entry name" value="B_ant_repeat"/>
    <property type="match status" value="10"/>
</dbReference>
<evidence type="ECO:0000259" key="4">
    <source>
        <dbReference type="Pfam" id="PF01345"/>
    </source>
</evidence>
<dbReference type="Gene3D" id="2.115.10.10">
    <property type="entry name" value="Tachylectin 2"/>
    <property type="match status" value="1"/>
</dbReference>
<evidence type="ECO:0000259" key="8">
    <source>
        <dbReference type="Pfam" id="PF24346"/>
    </source>
</evidence>
<proteinExistence type="predicted"/>
<evidence type="ECO:0000259" key="6">
    <source>
        <dbReference type="Pfam" id="PF20009"/>
    </source>
</evidence>
<feature type="domain" description="DUF7507" evidence="8">
    <location>
        <begin position="1275"/>
        <end position="1358"/>
    </location>
</feature>
<dbReference type="InterPro" id="IPR013783">
    <property type="entry name" value="Ig-like_fold"/>
</dbReference>
<feature type="domain" description="DUF7507" evidence="8">
    <location>
        <begin position="1071"/>
        <end position="1159"/>
    </location>
</feature>
<dbReference type="Pfam" id="PF01345">
    <property type="entry name" value="DUF11"/>
    <property type="match status" value="1"/>
</dbReference>
<dbReference type="InterPro" id="IPR045474">
    <property type="entry name" value="GEVED"/>
</dbReference>
<feature type="domain" description="DUF7507" evidence="8">
    <location>
        <begin position="1175"/>
        <end position="1263"/>
    </location>
</feature>
<evidence type="ECO:0000313" key="9">
    <source>
        <dbReference type="EMBL" id="QJD82955.1"/>
    </source>
</evidence>
<keyword evidence="2" id="KW-0964">Secreted</keyword>
<dbReference type="Gene3D" id="2.60.40.740">
    <property type="match status" value="1"/>
</dbReference>
<dbReference type="InterPro" id="IPR051172">
    <property type="entry name" value="Chlamydia_OmcB"/>
</dbReference>
<dbReference type="InterPro" id="IPR047589">
    <property type="entry name" value="DUF11_rpt"/>
</dbReference>
<gene>
    <name evidence="9" type="ORF">HH215_07050</name>
</gene>
<dbReference type="Proteomes" id="UP000502248">
    <property type="component" value="Chromosome"/>
</dbReference>
<dbReference type="InterPro" id="IPR054215">
    <property type="entry name" value="DUF6923"/>
</dbReference>
<keyword evidence="10" id="KW-1185">Reference proteome</keyword>
<evidence type="ECO:0000256" key="1">
    <source>
        <dbReference type="ARBA" id="ARBA00004613"/>
    </source>
</evidence>
<feature type="domain" description="DUF7507" evidence="8">
    <location>
        <begin position="867"/>
        <end position="956"/>
    </location>
</feature>
<sequence length="1710" mass="176784">MAATLTGIVFNDINHNGQFDPGEPGIPNVFVVLFSNTGGTCIPAQTDVNGIYSFTVTVAGTYTVYEPVANPGATCPPSTFTQPSGFTMSNGPRKITITVTAAQISSNATIANQNFSHDTTNNPLSCNSRLIQFAGRPSIRYSISVVTGTATVLGTVSPPVDINAIGYNPLDNYIYGYDQLNNNIVRVDNSGNVTALFPLPTGFPADAYTTGTFDLNGFLYLFVNNNSKFYVVDLRPNSATFMKLVNPANGFAEQTSNFGVALSAALNVSDWIINPSDNNLYGITPTGIVERIIPTTGKITDLTTTPHNTGPFGAIATDATGTIYAISNQTGNIFRYTIVGNNATAAQFSTTVTTSFNDATMCPLATVNIDFGDAPDTAAGNGPDNYSTVLAKNGPRHELVNDLLLGTQVTAEPDALQNATATGDDIPKDIQDDGLAVPLPALPINATSYSLNVTVINNTGSPANLYGWVDFNGDGIFQGNEASPVQVVSSQPGTQTIPITFTVPSSGVTLSAGHTFVRLRLTTDNLVNQNAASVTSVDTRTLGPASDGEVEDYIVQIAAPAELALTKTVTPTSAAPGDVVQYTFTVSNPGIVTLTNVLIEDSTLGLIDILSSLPVGSSVVLNASFTVPAGTPADTVITNTATATSDQTGPAIATAQVTVLPVFSMAVTKTSDRISVAPGETVTYTLTVTNTSNAAITNVTVTDALLGFTQNIPLLSAGESLSFMVLFTIPPGTPSGTVFTNLTTATSNETGPASDTATVIVTPVPNLVIFKTVTPQIAAPGDTVTYTLTATNAGNSTLTNVRIVDPTLGINQTFVTVNPGDSVIVTIPFVVPLTAMQGETLVNVATATADQTGPSQADAVVTVIGVPDIAITKSVSPEQSSPGNTVTYTFLVSNTGNTVLSNVTLTDPTLGLIQSIGTLAVGESRTVDFPFVIPNTAVSPFNNTATATGNFNTQAVQNSSSASLDVLLPAFTVTKSVDQSQVNPGDTVNFTFTIVNTGGIALTNVAVSDPLLSYFNLIASLAPGASVTETIPFVIPDDAAAGSSITNVVTVSPTETGPQQGTSTVTVNQVPAISLTKTSDRDNALPGDLITYTVIVTNTGNVNLTNVVVSDPLLGLNAAIPTLPVGQSQTFTLTFTVPPGTIVGTVIMNTSTANSDQTASVQASANVLINGLPAELTVVKTPDRLIAAPGDTVTYTVTVSNPGTVVLTDVVLTDALLGIAQTIGTLNPGQSLTFTFLFTIPADAPNGSVIVNTVVATSDQTNPQEDTSNVTVDPSPGLTITKTIDPAQAAPGQTAIATIVVRNTGNVDLTNVVIADTTLDFRSVLPTLPAGSTVSIPIPFVTPNVPAGTILSNTATAFSDETGQTSATATITVLPEFQLSLIKSVNPSIGFPGDSVTFTFTIQNSSNAPLTDLRFTDDLLGIDKTVNLIPPGFFIILSRTFTIPEDARGGTVITNTAVLSSAETSPVSSTVQVTVADNPQLTISKTVFPTIAIPGEVVFFRLEGINTGNVPLVNIRYSDPLFGINGIVAMQDVGVAIAIIIPFTVPATASPGDTIVNTVLTDSVQTGPLSTAATLRIVGLPLSVTKRSDVDLVFVGENIRFTITVANTSTLATNNVILTDALQAGTQFVPNSVTVGGSSVAGANPEAGIPLGNLAPGQTVQVSFQAIQLILPPNDRVQNQAAVSFQLANTLQRFTINSNLLVITVEEHEE</sequence>
<dbReference type="GO" id="GO:0005576">
    <property type="term" value="C:extracellular region"/>
    <property type="evidence" value="ECO:0007669"/>
    <property type="project" value="UniProtKB-SubCell"/>
</dbReference>
<dbReference type="InterPro" id="IPR055354">
    <property type="entry name" value="DUF7507"/>
</dbReference>
<feature type="domain" description="DUF11" evidence="4">
    <location>
        <begin position="1582"/>
        <end position="1684"/>
    </location>
</feature>
<evidence type="ECO:0000259" key="7">
    <source>
        <dbReference type="Pfam" id="PF21959"/>
    </source>
</evidence>
<dbReference type="PANTHER" id="PTHR34819:SF3">
    <property type="entry name" value="CELL SURFACE PROTEIN"/>
    <property type="match status" value="1"/>
</dbReference>
<feature type="domain" description="DUF7507" evidence="8">
    <location>
        <begin position="765"/>
        <end position="853"/>
    </location>
</feature>
<evidence type="ECO:0000256" key="2">
    <source>
        <dbReference type="ARBA" id="ARBA00022525"/>
    </source>
</evidence>
<dbReference type="Pfam" id="PF20009">
    <property type="entry name" value="GEVED"/>
    <property type="match status" value="1"/>
</dbReference>
<dbReference type="EMBL" id="CP051680">
    <property type="protein sequence ID" value="QJD82955.1"/>
    <property type="molecule type" value="Genomic_DNA"/>
</dbReference>
<dbReference type="InterPro" id="IPR033764">
    <property type="entry name" value="Sdr_B"/>
</dbReference>
<dbReference type="SUPFAM" id="SSF117074">
    <property type="entry name" value="Hypothetical protein PA1324"/>
    <property type="match status" value="1"/>
</dbReference>
<keyword evidence="3" id="KW-0732">Signal</keyword>
<dbReference type="PANTHER" id="PTHR34819">
    <property type="entry name" value="LARGE CYSTEINE-RICH PERIPLASMIC PROTEIN OMCB"/>
    <property type="match status" value="1"/>
</dbReference>
<dbReference type="RefSeq" id="WP_169279251.1">
    <property type="nucleotide sequence ID" value="NZ_CP051680.1"/>
</dbReference>
<evidence type="ECO:0000256" key="3">
    <source>
        <dbReference type="ARBA" id="ARBA00022729"/>
    </source>
</evidence>
<dbReference type="KEGG" id="cheb:HH215_07050"/>
<comment type="subcellular location">
    <subcellularLocation>
        <location evidence="1">Secreted</location>
    </subcellularLocation>
</comment>
<evidence type="ECO:0000259" key="5">
    <source>
        <dbReference type="Pfam" id="PF17210"/>
    </source>
</evidence>
<feature type="domain" description="DUF7507" evidence="8">
    <location>
        <begin position="664"/>
        <end position="747"/>
    </location>
</feature>
<reference evidence="9 10" key="1">
    <citation type="submission" date="2020-04" db="EMBL/GenBank/DDBJ databases">
        <title>Genome sequencing of novel species.</title>
        <authorList>
            <person name="Heo J."/>
            <person name="Kim S.-J."/>
            <person name="Kim J.-S."/>
            <person name="Hong S.-B."/>
            <person name="Kwon S.-W."/>
        </authorList>
    </citation>
    <scope>NUCLEOTIDE SEQUENCE [LARGE SCALE GENOMIC DNA]</scope>
    <source>
        <strain evidence="9 10">MFER-1</strain>
    </source>
</reference>